<reference evidence="2" key="1">
    <citation type="journal article" date="2022" name="Mol. Ecol. Resour.">
        <title>The genomes of chicory, endive, great burdock and yacon provide insights into Asteraceae palaeo-polyploidization history and plant inulin production.</title>
        <authorList>
            <person name="Fan W."/>
            <person name="Wang S."/>
            <person name="Wang H."/>
            <person name="Wang A."/>
            <person name="Jiang F."/>
            <person name="Liu H."/>
            <person name="Zhao H."/>
            <person name="Xu D."/>
            <person name="Zhang Y."/>
        </authorList>
    </citation>
    <scope>NUCLEOTIDE SEQUENCE [LARGE SCALE GENOMIC DNA]</scope>
    <source>
        <strain evidence="2">cv. Yunnan</strain>
    </source>
</reference>
<protein>
    <submittedName>
        <fullName evidence="1">Uncharacterized protein</fullName>
    </submittedName>
</protein>
<evidence type="ECO:0000313" key="1">
    <source>
        <dbReference type="EMBL" id="KAI3744165.1"/>
    </source>
</evidence>
<keyword evidence="2" id="KW-1185">Reference proteome</keyword>
<proteinExistence type="predicted"/>
<name>A0ACB9DC98_9ASTR</name>
<evidence type="ECO:0000313" key="2">
    <source>
        <dbReference type="Proteomes" id="UP001056120"/>
    </source>
</evidence>
<sequence length="110" mass="12651">MLRIGKDLGRSEKIAPFLTRTWWAREWLATKMAGPNHVERVKNGLYLALRLMRTGSSCNRGFVRSRKLEERKDGPGGSFLPLLRRNSMYPISTVKRETTMTNDLISIVDK</sequence>
<dbReference type="Proteomes" id="UP001056120">
    <property type="component" value="Linkage Group LG19"/>
</dbReference>
<comment type="caution">
    <text evidence="1">The sequence shown here is derived from an EMBL/GenBank/DDBJ whole genome shotgun (WGS) entry which is preliminary data.</text>
</comment>
<accession>A0ACB9DC98</accession>
<reference evidence="1 2" key="2">
    <citation type="journal article" date="2022" name="Mol. Ecol. Resour.">
        <title>The genomes of chicory, endive, great burdock and yacon provide insights into Asteraceae paleo-polyploidization history and plant inulin production.</title>
        <authorList>
            <person name="Fan W."/>
            <person name="Wang S."/>
            <person name="Wang H."/>
            <person name="Wang A."/>
            <person name="Jiang F."/>
            <person name="Liu H."/>
            <person name="Zhao H."/>
            <person name="Xu D."/>
            <person name="Zhang Y."/>
        </authorList>
    </citation>
    <scope>NUCLEOTIDE SEQUENCE [LARGE SCALE GENOMIC DNA]</scope>
    <source>
        <strain evidence="2">cv. Yunnan</strain>
        <tissue evidence="1">Leaves</tissue>
    </source>
</reference>
<dbReference type="EMBL" id="CM042036">
    <property type="protein sequence ID" value="KAI3744165.1"/>
    <property type="molecule type" value="Genomic_DNA"/>
</dbReference>
<organism evidence="1 2">
    <name type="scientific">Smallanthus sonchifolius</name>
    <dbReference type="NCBI Taxonomy" id="185202"/>
    <lineage>
        <taxon>Eukaryota</taxon>
        <taxon>Viridiplantae</taxon>
        <taxon>Streptophyta</taxon>
        <taxon>Embryophyta</taxon>
        <taxon>Tracheophyta</taxon>
        <taxon>Spermatophyta</taxon>
        <taxon>Magnoliopsida</taxon>
        <taxon>eudicotyledons</taxon>
        <taxon>Gunneridae</taxon>
        <taxon>Pentapetalae</taxon>
        <taxon>asterids</taxon>
        <taxon>campanulids</taxon>
        <taxon>Asterales</taxon>
        <taxon>Asteraceae</taxon>
        <taxon>Asteroideae</taxon>
        <taxon>Heliantheae alliance</taxon>
        <taxon>Millerieae</taxon>
        <taxon>Smallanthus</taxon>
    </lineage>
</organism>
<gene>
    <name evidence="1" type="ORF">L1987_57241</name>
</gene>